<keyword evidence="1" id="KW-0732">Signal</keyword>
<feature type="signal peptide" evidence="1">
    <location>
        <begin position="1"/>
        <end position="17"/>
    </location>
</feature>
<name>A0A9P6ZH39_9AGAM</name>
<sequence>MNTIPCLLLFFFFASEAGKVCKFLRSAVDKSPSAQYAVELAASGIEDGTRSQLTAASRLALLKECNTCWDALKWRETRDLPPLGLDTIWEFCGGVFARSGLPGALRLHQLPSQYRNIQATSWRIPLLSNTHDCVMDPAQDLLVLVKKPILIPTRNKVKSHVWIRTYTKAGKAKPAKS</sequence>
<dbReference type="EMBL" id="JABBWD010000457">
    <property type="protein sequence ID" value="KAG1760490.1"/>
    <property type="molecule type" value="Genomic_DNA"/>
</dbReference>
<protein>
    <submittedName>
        <fullName evidence="3">Uncharacterized protein</fullName>
    </submittedName>
</protein>
<evidence type="ECO:0000313" key="3">
    <source>
        <dbReference type="EMBL" id="KAG1765970.1"/>
    </source>
</evidence>
<keyword evidence="5" id="KW-1185">Reference proteome</keyword>
<dbReference type="EMBL" id="JABBWD010000054">
    <property type="protein sequence ID" value="KAG1772262.1"/>
    <property type="molecule type" value="Genomic_DNA"/>
</dbReference>
<gene>
    <name evidence="4" type="ORF">EV702DRAFT_1048718</name>
    <name evidence="3" type="ORF">EV702DRAFT_1050828</name>
    <name evidence="2" type="ORF">EV702DRAFT_1053449</name>
</gene>
<accession>A0A9P6ZH39</accession>
<comment type="caution">
    <text evidence="3">The sequence shown here is derived from an EMBL/GenBank/DDBJ whole genome shotgun (WGS) entry which is preliminary data.</text>
</comment>
<dbReference type="EMBL" id="JABBWD010000101">
    <property type="protein sequence ID" value="KAG1765970.1"/>
    <property type="molecule type" value="Genomic_DNA"/>
</dbReference>
<dbReference type="Proteomes" id="UP000714275">
    <property type="component" value="Unassembled WGS sequence"/>
</dbReference>
<organism evidence="3 5">
    <name type="scientific">Suillus placidus</name>
    <dbReference type="NCBI Taxonomy" id="48579"/>
    <lineage>
        <taxon>Eukaryota</taxon>
        <taxon>Fungi</taxon>
        <taxon>Dikarya</taxon>
        <taxon>Basidiomycota</taxon>
        <taxon>Agaricomycotina</taxon>
        <taxon>Agaricomycetes</taxon>
        <taxon>Agaricomycetidae</taxon>
        <taxon>Boletales</taxon>
        <taxon>Suillineae</taxon>
        <taxon>Suillaceae</taxon>
        <taxon>Suillus</taxon>
    </lineage>
</organism>
<feature type="chain" id="PRO_5040653580" evidence="1">
    <location>
        <begin position="18"/>
        <end position="177"/>
    </location>
</feature>
<dbReference type="OrthoDB" id="3270827at2759"/>
<proteinExistence type="predicted"/>
<evidence type="ECO:0000313" key="4">
    <source>
        <dbReference type="EMBL" id="KAG1772262.1"/>
    </source>
</evidence>
<evidence type="ECO:0000256" key="1">
    <source>
        <dbReference type="SAM" id="SignalP"/>
    </source>
</evidence>
<evidence type="ECO:0000313" key="5">
    <source>
        <dbReference type="Proteomes" id="UP000714275"/>
    </source>
</evidence>
<dbReference type="AlphaFoldDB" id="A0A9P6ZH39"/>
<evidence type="ECO:0000313" key="2">
    <source>
        <dbReference type="EMBL" id="KAG1760490.1"/>
    </source>
</evidence>
<reference evidence="3" key="1">
    <citation type="journal article" date="2020" name="New Phytol.">
        <title>Comparative genomics reveals dynamic genome evolution in host specialist ectomycorrhizal fungi.</title>
        <authorList>
            <person name="Lofgren L.A."/>
            <person name="Nguyen N.H."/>
            <person name="Vilgalys R."/>
            <person name="Ruytinx J."/>
            <person name="Liao H.L."/>
            <person name="Branco S."/>
            <person name="Kuo A."/>
            <person name="LaButti K."/>
            <person name="Lipzen A."/>
            <person name="Andreopoulos W."/>
            <person name="Pangilinan J."/>
            <person name="Riley R."/>
            <person name="Hundley H."/>
            <person name="Na H."/>
            <person name="Barry K."/>
            <person name="Grigoriev I.V."/>
            <person name="Stajich J.E."/>
            <person name="Kennedy P.G."/>
        </authorList>
    </citation>
    <scope>NUCLEOTIDE SEQUENCE</scope>
    <source>
        <strain evidence="3">DOB743</strain>
    </source>
</reference>